<dbReference type="EMBL" id="JACMRX010000003">
    <property type="protein sequence ID" value="KAF7992452.1"/>
    <property type="molecule type" value="Genomic_DNA"/>
</dbReference>
<dbReference type="GO" id="GO:0007030">
    <property type="term" value="P:Golgi organization"/>
    <property type="evidence" value="ECO:0007669"/>
    <property type="project" value="TreeGrafter"/>
</dbReference>
<protein>
    <submittedName>
        <fullName evidence="1">Uncharacterized protein</fullName>
    </submittedName>
</protein>
<sequence>MCILFIYRNPNADSSSYRLIIATNRDEYYNRPTKSAHFWDNHANCLGGTDEEPGRQGGTWLGLSKNNKKLGILLNLKESQPEDSTNSPATSKKGRGFIVNNFITSSKSATNYLNELYDDHKTKQSYNSFTLVTVNFSNIDVNYFSNSIKTQGPEKCDDVIIGFGNSVYNRPYKKVTNGKEIFKSIVNNAKVHEEDQLIEKLFQFLQLKEQHLPDEELESTHPNEFERLSSIFINGNENYGTRTHTLIFLDTNNHLTFIENTKENEIWSQQRFDMLLSV</sequence>
<reference evidence="1 2" key="1">
    <citation type="submission" date="2020-08" db="EMBL/GenBank/DDBJ databases">
        <title>Aphidius gifuensis genome sequencing and assembly.</title>
        <authorList>
            <person name="Du Z."/>
        </authorList>
    </citation>
    <scope>NUCLEOTIDE SEQUENCE [LARGE SCALE GENOMIC DNA]</scope>
    <source>
        <strain evidence="1">YNYX2018</strain>
        <tissue evidence="1">Adults</tissue>
    </source>
</reference>
<dbReference type="PANTHER" id="PTHR17985:SF8">
    <property type="entry name" value="TRANSPORT AND GOLGI ORGANIZATION PROTEIN 2 HOMOLOG"/>
    <property type="match status" value="1"/>
</dbReference>
<gene>
    <name evidence="1" type="ORF">HCN44_001777</name>
</gene>
<keyword evidence="2" id="KW-1185">Reference proteome</keyword>
<dbReference type="InterPro" id="IPR008551">
    <property type="entry name" value="TANGO2"/>
</dbReference>
<dbReference type="Proteomes" id="UP000639338">
    <property type="component" value="Unassembled WGS sequence"/>
</dbReference>
<evidence type="ECO:0000313" key="1">
    <source>
        <dbReference type="EMBL" id="KAF7992452.1"/>
    </source>
</evidence>
<dbReference type="Pfam" id="PF05742">
    <property type="entry name" value="TANGO2"/>
    <property type="match status" value="1"/>
</dbReference>
<dbReference type="AlphaFoldDB" id="A0A834XVN0"/>
<dbReference type="OrthoDB" id="191601at2759"/>
<dbReference type="GO" id="GO:0009306">
    <property type="term" value="P:protein secretion"/>
    <property type="evidence" value="ECO:0007669"/>
    <property type="project" value="TreeGrafter"/>
</dbReference>
<dbReference type="GO" id="GO:0005794">
    <property type="term" value="C:Golgi apparatus"/>
    <property type="evidence" value="ECO:0007669"/>
    <property type="project" value="TreeGrafter"/>
</dbReference>
<organism evidence="1 2">
    <name type="scientific">Aphidius gifuensis</name>
    <name type="common">Parasitoid wasp</name>
    <dbReference type="NCBI Taxonomy" id="684658"/>
    <lineage>
        <taxon>Eukaryota</taxon>
        <taxon>Metazoa</taxon>
        <taxon>Ecdysozoa</taxon>
        <taxon>Arthropoda</taxon>
        <taxon>Hexapoda</taxon>
        <taxon>Insecta</taxon>
        <taxon>Pterygota</taxon>
        <taxon>Neoptera</taxon>
        <taxon>Endopterygota</taxon>
        <taxon>Hymenoptera</taxon>
        <taxon>Apocrita</taxon>
        <taxon>Ichneumonoidea</taxon>
        <taxon>Braconidae</taxon>
        <taxon>Aphidiinae</taxon>
        <taxon>Aphidius</taxon>
    </lineage>
</organism>
<comment type="caution">
    <text evidence="1">The sequence shown here is derived from an EMBL/GenBank/DDBJ whole genome shotgun (WGS) entry which is preliminary data.</text>
</comment>
<proteinExistence type="predicted"/>
<name>A0A834XVN0_APHGI</name>
<evidence type="ECO:0000313" key="2">
    <source>
        <dbReference type="Proteomes" id="UP000639338"/>
    </source>
</evidence>
<accession>A0A834XVN0</accession>
<dbReference type="PANTHER" id="PTHR17985">
    <property type="entry name" value="SER/THR-RICH PROTEIN T10 IN DGCR REGION"/>
    <property type="match status" value="1"/>
</dbReference>